<evidence type="ECO:0000313" key="1">
    <source>
        <dbReference type="EMBL" id="AQQ53351.1"/>
    </source>
</evidence>
<dbReference type="OrthoDB" id="5396211at2"/>
<accession>A0A1Q2KYS4</accession>
<organism evidence="1 2">
    <name type="scientific">Planococcus lenghuensis</name>
    <dbReference type="NCBI Taxonomy" id="2213202"/>
    <lineage>
        <taxon>Bacteria</taxon>
        <taxon>Bacillati</taxon>
        <taxon>Bacillota</taxon>
        <taxon>Bacilli</taxon>
        <taxon>Bacillales</taxon>
        <taxon>Caryophanaceae</taxon>
        <taxon>Planococcus</taxon>
    </lineage>
</organism>
<dbReference type="EMBL" id="CP019640">
    <property type="protein sequence ID" value="AQQ53351.1"/>
    <property type="molecule type" value="Genomic_DNA"/>
</dbReference>
<sequence length="110" mass="12514">MAHEHHQEILDALHQCLVDCNICFNECLNDKEHADHLTDAIRLARDCADTCSFAEQLVTRNSQFHEKFLQFCAEVCDACAKACDHHGAMDHCKACVESCRKCAEVCRKYV</sequence>
<dbReference type="Gene3D" id="1.20.1270.360">
    <property type="match status" value="1"/>
</dbReference>
<dbReference type="PANTHER" id="PTHR37310:SF1">
    <property type="entry name" value="CYTOPLASMIC PROTEIN"/>
    <property type="match status" value="1"/>
</dbReference>
<gene>
    <name evidence="1" type="ORF">B0X71_09850</name>
</gene>
<dbReference type="PANTHER" id="PTHR37310">
    <property type="entry name" value="CYTOPLASMIC PROTEIN-RELATED"/>
    <property type="match status" value="1"/>
</dbReference>
<dbReference type="InterPro" id="IPR044543">
    <property type="entry name" value="YHJQ-like"/>
</dbReference>
<dbReference type="KEGG" id="pmar:B0X71_09850"/>
<dbReference type="Pfam" id="PF03860">
    <property type="entry name" value="Csp"/>
    <property type="match status" value="1"/>
</dbReference>
<keyword evidence="2" id="KW-1185">Reference proteome</keyword>
<dbReference type="InterPro" id="IPR005560">
    <property type="entry name" value="Csp_YhjQ"/>
</dbReference>
<dbReference type="CDD" id="cd08026">
    <property type="entry name" value="DUF326"/>
    <property type="match status" value="1"/>
</dbReference>
<reference evidence="1 2" key="1">
    <citation type="submission" date="2017-02" db="EMBL/GenBank/DDBJ databases">
        <title>The complete genomic sequence of a novel cold adapted crude oil-degrading bacterium Planococcus qaidamina Y42.</title>
        <authorList>
            <person name="Yang R."/>
        </authorList>
    </citation>
    <scope>NUCLEOTIDE SEQUENCE [LARGE SCALE GENOMIC DNA]</scope>
    <source>
        <strain evidence="1 2">Y42</strain>
    </source>
</reference>
<name>A0A1Q2KYS4_9BACL</name>
<evidence type="ECO:0000313" key="2">
    <source>
        <dbReference type="Proteomes" id="UP000188184"/>
    </source>
</evidence>
<evidence type="ECO:0008006" key="3">
    <source>
        <dbReference type="Google" id="ProtNLM"/>
    </source>
</evidence>
<proteinExistence type="predicted"/>
<protein>
    <recommendedName>
        <fullName evidence="3">Four-helix bundle copper-binding protein</fullName>
    </recommendedName>
</protein>
<dbReference type="AlphaFoldDB" id="A0A1Q2KYS4"/>
<dbReference type="Proteomes" id="UP000188184">
    <property type="component" value="Chromosome"/>
</dbReference>
<dbReference type="RefSeq" id="WP_077589238.1">
    <property type="nucleotide sequence ID" value="NZ_CP019640.1"/>
</dbReference>